<dbReference type="AlphaFoldDB" id="A0A6J6I047"/>
<accession>A0A6J6I047</accession>
<evidence type="ECO:0000313" key="1">
    <source>
        <dbReference type="EMBL" id="CAB4618097.1"/>
    </source>
</evidence>
<organism evidence="1">
    <name type="scientific">freshwater metagenome</name>
    <dbReference type="NCBI Taxonomy" id="449393"/>
    <lineage>
        <taxon>unclassified sequences</taxon>
        <taxon>metagenomes</taxon>
        <taxon>ecological metagenomes</taxon>
    </lineage>
</organism>
<protein>
    <submittedName>
        <fullName evidence="1">Unannotated protein</fullName>
    </submittedName>
</protein>
<reference evidence="1" key="1">
    <citation type="submission" date="2020-05" db="EMBL/GenBank/DDBJ databases">
        <authorList>
            <person name="Chiriac C."/>
            <person name="Salcher M."/>
            <person name="Ghai R."/>
            <person name="Kavagutti S V."/>
        </authorList>
    </citation>
    <scope>NUCLEOTIDE SEQUENCE</scope>
</reference>
<name>A0A6J6I047_9ZZZZ</name>
<gene>
    <name evidence="1" type="ORF">UFOPK1874_00849</name>
</gene>
<dbReference type="EMBL" id="CAEZUX010000095">
    <property type="protein sequence ID" value="CAB4618097.1"/>
    <property type="molecule type" value="Genomic_DNA"/>
</dbReference>
<sequence length="169" mass="17969">MAHMEIDTTPTVHAPADIIDIAVGVEAKLHSMLETFELPGARLYGVNCAARPVSEPNMCFLSQHPDVYELLDAPSSALARMFDAATIVTTGWAAPLGPDGTVDGAPSEHAQRRRVRLVVVVADHGVASVLRFADQPDDVVTDPGSATGSLADAITRFWFDPPINLPTSV</sequence>
<proteinExistence type="predicted"/>